<keyword evidence="3" id="KW-1185">Reference proteome</keyword>
<protein>
    <submittedName>
        <fullName evidence="2">Uncharacterized protein</fullName>
    </submittedName>
</protein>
<proteinExistence type="predicted"/>
<dbReference type="RefSeq" id="WP_269560131.1">
    <property type="nucleotide sequence ID" value="NZ_CP114767.1"/>
</dbReference>
<accession>A0ABY7LNT2</accession>
<feature type="chain" id="PRO_5047430520" evidence="1">
    <location>
        <begin position="25"/>
        <end position="446"/>
    </location>
</feature>
<gene>
    <name evidence="2" type="ORF">O3303_00610</name>
</gene>
<feature type="signal peptide" evidence="1">
    <location>
        <begin position="1"/>
        <end position="24"/>
    </location>
</feature>
<organism evidence="2 3">
    <name type="scientific">Hymenobacter canadensis</name>
    <dbReference type="NCBI Taxonomy" id="2999067"/>
    <lineage>
        <taxon>Bacteria</taxon>
        <taxon>Pseudomonadati</taxon>
        <taxon>Bacteroidota</taxon>
        <taxon>Cytophagia</taxon>
        <taxon>Cytophagales</taxon>
        <taxon>Hymenobacteraceae</taxon>
        <taxon>Hymenobacter</taxon>
    </lineage>
</organism>
<name>A0ABY7LNT2_9BACT</name>
<evidence type="ECO:0000313" key="2">
    <source>
        <dbReference type="EMBL" id="WBA42073.1"/>
    </source>
</evidence>
<evidence type="ECO:0000256" key="1">
    <source>
        <dbReference type="SAM" id="SignalP"/>
    </source>
</evidence>
<keyword evidence="1" id="KW-0732">Signal</keyword>
<sequence>MRLLFLLQIGISFLLCMGCGPATAQLSTGAPVVISLQTELQNLSVPGVYVEQVIDARASAEPLGLVVRGLNSTLREVQLQQGFVPELAGLLHNRLPAAGARPVVLRILSMGVAEAPVGNFRVQMAAELSAEWYARQPDSTYYLLCRTSRTTQLISSAEPKNSHIANLGALLEASLQQMAGVDWAAQLTANPRCQAAALQRRLPTQPYAIQSEECLRPGVYSNFFEFRYNAPGRPGNVQADARAYQTAEWQGLRAVAPFMLTPEGQHVAVEQAWGFCDGQQIYIRFGADYFLLEKRGAAFLFFAPALYNNNNTLLFNGGPPKHAYSLNLFSGLTTNYAGPSNLISLNKEGLVTHLMVYRRRQKNAPPLPVQLNGQAAGELREGDYLSLPWHDSNQPVRLCVGTDACLELTPSFSEANYIEYQPGAPAALQLVPVREGKTQVTRMASR</sequence>
<evidence type="ECO:0000313" key="3">
    <source>
        <dbReference type="Proteomes" id="UP001211005"/>
    </source>
</evidence>
<dbReference type="Proteomes" id="UP001211005">
    <property type="component" value="Chromosome"/>
</dbReference>
<reference evidence="2 3" key="1">
    <citation type="submission" date="2022-12" db="EMBL/GenBank/DDBJ databases">
        <title>Hymenobacter canadensis sp. nov. isolated from lake water of the Cambridge Bay, Canada.</title>
        <authorList>
            <person name="Kim W.H."/>
            <person name="Lee Y.M."/>
        </authorList>
    </citation>
    <scope>NUCLEOTIDE SEQUENCE [LARGE SCALE GENOMIC DNA]</scope>
    <source>
        <strain evidence="2 3">PAMC 29467</strain>
    </source>
</reference>
<dbReference type="EMBL" id="CP114767">
    <property type="protein sequence ID" value="WBA42073.1"/>
    <property type="molecule type" value="Genomic_DNA"/>
</dbReference>